<dbReference type="GO" id="GO:0006303">
    <property type="term" value="P:double-strand break repair via nonhomologous end joining"/>
    <property type="evidence" value="ECO:0007669"/>
    <property type="project" value="TreeGrafter"/>
</dbReference>
<organism evidence="2 3">
    <name type="scientific">Caerostris darwini</name>
    <dbReference type="NCBI Taxonomy" id="1538125"/>
    <lineage>
        <taxon>Eukaryota</taxon>
        <taxon>Metazoa</taxon>
        <taxon>Ecdysozoa</taxon>
        <taxon>Arthropoda</taxon>
        <taxon>Chelicerata</taxon>
        <taxon>Arachnida</taxon>
        <taxon>Araneae</taxon>
        <taxon>Araneomorphae</taxon>
        <taxon>Entelegynae</taxon>
        <taxon>Araneoidea</taxon>
        <taxon>Araneidae</taxon>
        <taxon>Caerostris</taxon>
    </lineage>
</organism>
<dbReference type="PANTHER" id="PTHR46060:SF2">
    <property type="entry name" value="HISTONE-LYSINE N-METHYLTRANSFERASE SETMAR"/>
    <property type="match status" value="1"/>
</dbReference>
<gene>
    <name evidence="2" type="primary">EAG_08376</name>
    <name evidence="2" type="ORF">CDAR_116791</name>
</gene>
<dbReference type="GO" id="GO:0000014">
    <property type="term" value="F:single-stranded DNA endodeoxyribonuclease activity"/>
    <property type="evidence" value="ECO:0007669"/>
    <property type="project" value="TreeGrafter"/>
</dbReference>
<dbReference type="GO" id="GO:0042800">
    <property type="term" value="F:histone H3K4 methyltransferase activity"/>
    <property type="evidence" value="ECO:0007669"/>
    <property type="project" value="TreeGrafter"/>
</dbReference>
<feature type="domain" description="Mos1 transposase HTH" evidence="1">
    <location>
        <begin position="91"/>
        <end position="126"/>
    </location>
</feature>
<dbReference type="GO" id="GO:0044774">
    <property type="term" value="P:mitotic DNA integrity checkpoint signaling"/>
    <property type="evidence" value="ECO:0007669"/>
    <property type="project" value="TreeGrafter"/>
</dbReference>
<protein>
    <submittedName>
        <fullName evidence="2">Histone-lysine N-methyltransferase SETMAR</fullName>
    </submittedName>
</protein>
<dbReference type="GO" id="GO:0015074">
    <property type="term" value="P:DNA integration"/>
    <property type="evidence" value="ECO:0007669"/>
    <property type="project" value="TreeGrafter"/>
</dbReference>
<dbReference type="EMBL" id="BPLQ01014270">
    <property type="protein sequence ID" value="GIY78721.1"/>
    <property type="molecule type" value="Genomic_DNA"/>
</dbReference>
<dbReference type="GO" id="GO:0031297">
    <property type="term" value="P:replication fork processing"/>
    <property type="evidence" value="ECO:0007669"/>
    <property type="project" value="TreeGrafter"/>
</dbReference>
<name>A0AAV4W9S4_9ARAC</name>
<dbReference type="AlphaFoldDB" id="A0AAV4W9S4"/>
<reference evidence="2 3" key="1">
    <citation type="submission" date="2021-06" db="EMBL/GenBank/DDBJ databases">
        <title>Caerostris darwini draft genome.</title>
        <authorList>
            <person name="Kono N."/>
            <person name="Arakawa K."/>
        </authorList>
    </citation>
    <scope>NUCLEOTIDE SEQUENCE [LARGE SCALE GENOMIC DNA]</scope>
</reference>
<dbReference type="Pfam" id="PF17906">
    <property type="entry name" value="HTH_48"/>
    <property type="match status" value="1"/>
</dbReference>
<dbReference type="GO" id="GO:0000793">
    <property type="term" value="C:condensed chromosome"/>
    <property type="evidence" value="ECO:0007669"/>
    <property type="project" value="TreeGrafter"/>
</dbReference>
<dbReference type="GO" id="GO:0005634">
    <property type="term" value="C:nucleus"/>
    <property type="evidence" value="ECO:0007669"/>
    <property type="project" value="TreeGrafter"/>
</dbReference>
<comment type="caution">
    <text evidence="2">The sequence shown here is derived from an EMBL/GenBank/DDBJ whole genome shotgun (WGS) entry which is preliminary data.</text>
</comment>
<keyword evidence="3" id="KW-1185">Reference proteome</keyword>
<dbReference type="Proteomes" id="UP001054837">
    <property type="component" value="Unassembled WGS sequence"/>
</dbReference>
<evidence type="ECO:0000259" key="1">
    <source>
        <dbReference type="Pfam" id="PF17906"/>
    </source>
</evidence>
<dbReference type="GO" id="GO:0046975">
    <property type="term" value="F:histone H3K36 methyltransferase activity"/>
    <property type="evidence" value="ECO:0007669"/>
    <property type="project" value="TreeGrafter"/>
</dbReference>
<evidence type="ECO:0000313" key="2">
    <source>
        <dbReference type="EMBL" id="GIY78721.1"/>
    </source>
</evidence>
<proteinExistence type="predicted"/>
<dbReference type="GO" id="GO:0000729">
    <property type="term" value="P:DNA double-strand break processing"/>
    <property type="evidence" value="ECO:0007669"/>
    <property type="project" value="TreeGrafter"/>
</dbReference>
<accession>A0AAV4W9S4</accession>
<dbReference type="GO" id="GO:0035861">
    <property type="term" value="C:site of double-strand break"/>
    <property type="evidence" value="ECO:0007669"/>
    <property type="project" value="TreeGrafter"/>
</dbReference>
<dbReference type="GO" id="GO:0044547">
    <property type="term" value="F:DNA topoisomerase binding"/>
    <property type="evidence" value="ECO:0007669"/>
    <property type="project" value="TreeGrafter"/>
</dbReference>
<dbReference type="GO" id="GO:0003690">
    <property type="term" value="F:double-stranded DNA binding"/>
    <property type="evidence" value="ECO:0007669"/>
    <property type="project" value="TreeGrafter"/>
</dbReference>
<dbReference type="InterPro" id="IPR041426">
    <property type="entry name" value="Mos1_HTH"/>
</dbReference>
<dbReference type="InterPro" id="IPR052709">
    <property type="entry name" value="Transposase-MT_Hybrid"/>
</dbReference>
<dbReference type="GO" id="GO:0003697">
    <property type="term" value="F:single-stranded DNA binding"/>
    <property type="evidence" value="ECO:0007669"/>
    <property type="project" value="TreeGrafter"/>
</dbReference>
<dbReference type="PANTHER" id="PTHR46060">
    <property type="entry name" value="MARINER MOS1 TRANSPOSASE-LIKE PROTEIN"/>
    <property type="match status" value="1"/>
</dbReference>
<evidence type="ECO:0000313" key="3">
    <source>
        <dbReference type="Proteomes" id="UP001054837"/>
    </source>
</evidence>
<sequence length="191" mass="21829">MNSFETERRVVKYAAGDTTGCSYGRRSKRGEVRDVGVSSRSRKFSFASKNGSFESLGLEEGWLEILTFRRYSHLRLSVSSKYRFGVEKIFGKSASQPHKNLGTVYGNEVLEEKYCQNWSAKFCSGDFSLRNAQRSGLPFEVDETHVKVIIDSDHHSTTREIADELNVSHTCIQQKNNKTAYLCQEMRFMDP</sequence>
<dbReference type="Gene3D" id="1.10.10.1450">
    <property type="match status" value="1"/>
</dbReference>